<keyword evidence="5" id="KW-1185">Reference proteome</keyword>
<evidence type="ECO:0000313" key="5">
    <source>
        <dbReference type="Proteomes" id="UP001156601"/>
    </source>
</evidence>
<evidence type="ECO:0000256" key="3">
    <source>
        <dbReference type="SAM" id="Coils"/>
    </source>
</evidence>
<reference evidence="4" key="1">
    <citation type="journal article" date="2014" name="Int. J. Syst. Evol. Microbiol.">
        <title>Complete genome sequence of Corynebacterium casei LMG S-19264T (=DSM 44701T), isolated from a smear-ripened cheese.</title>
        <authorList>
            <consortium name="US DOE Joint Genome Institute (JGI-PGF)"/>
            <person name="Walter F."/>
            <person name="Albersmeier A."/>
            <person name="Kalinowski J."/>
            <person name="Ruckert C."/>
        </authorList>
    </citation>
    <scope>NUCLEOTIDE SEQUENCE</scope>
    <source>
        <strain evidence="4">NBRC 110023</strain>
    </source>
</reference>
<keyword evidence="2 3" id="KW-0175">Coiled coil</keyword>
<accession>A0AA37WHZ1</accession>
<evidence type="ECO:0000256" key="1">
    <source>
        <dbReference type="ARBA" id="ARBA00004196"/>
    </source>
</evidence>
<reference evidence="4" key="2">
    <citation type="submission" date="2023-01" db="EMBL/GenBank/DDBJ databases">
        <title>Draft genome sequence of Agaribacter marinus strain NBRC 110023.</title>
        <authorList>
            <person name="Sun Q."/>
            <person name="Mori K."/>
        </authorList>
    </citation>
    <scope>NUCLEOTIDE SEQUENCE</scope>
    <source>
        <strain evidence="4">NBRC 110023</strain>
    </source>
</reference>
<sequence>MIKDTSAQDIVIDGKGMSKRKLAVGGAVLLLIAFAANAIITQPKASMSVDRNALQIATLENGDLIRDVTANGRIVAANAPQLYAPEQGFVNLLVKAGDEVNKGQTVAVVESPELENQLKQQRSEFKRLEGELARQELDARRQTLQLTKQLDLASVDLDAAERENRRAQASIVNNLISQIDLEKAVDDLARAKLNFKHAKQEVELAKDTLAFELDSARSTVSTQGLVVEELERKINDLQILASVNGVVGNLLVQPRALVSKNLALMTLVDLSAYEAEVNVAESYANELSLGMPVEIRIGNERLMGKLASISPEISNREVTTRVRFEQDNISNIRQNQQVTARVLLENKSNVLKVRRGSFIQAGGFIAYKIENEIATRVNIELGASSMREVEVLNGLQANDQIIISNYDQFENADTVLLRN</sequence>
<dbReference type="GO" id="GO:0030313">
    <property type="term" value="C:cell envelope"/>
    <property type="evidence" value="ECO:0007669"/>
    <property type="project" value="UniProtKB-SubCell"/>
</dbReference>
<gene>
    <name evidence="4" type="ORF">GCM10007852_00620</name>
</gene>
<dbReference type="RefSeq" id="WP_284215478.1">
    <property type="nucleotide sequence ID" value="NZ_BSOT01000001.1"/>
</dbReference>
<dbReference type="AlphaFoldDB" id="A0AA37WHZ1"/>
<dbReference type="Gene3D" id="2.40.420.20">
    <property type="match status" value="1"/>
</dbReference>
<dbReference type="SUPFAM" id="SSF51230">
    <property type="entry name" value="Single hybrid motif"/>
    <property type="match status" value="1"/>
</dbReference>
<evidence type="ECO:0000313" key="4">
    <source>
        <dbReference type="EMBL" id="GLR69154.1"/>
    </source>
</evidence>
<feature type="coiled-coil region" evidence="3">
    <location>
        <begin position="111"/>
        <end position="208"/>
    </location>
</feature>
<dbReference type="InterPro" id="IPR050465">
    <property type="entry name" value="UPF0194_transport"/>
</dbReference>
<comment type="subcellular location">
    <subcellularLocation>
        <location evidence="1">Cell envelope</location>
    </subcellularLocation>
</comment>
<dbReference type="EMBL" id="BSOT01000001">
    <property type="protein sequence ID" value="GLR69154.1"/>
    <property type="molecule type" value="Genomic_DNA"/>
</dbReference>
<dbReference type="Gene3D" id="2.40.30.170">
    <property type="match status" value="1"/>
</dbReference>
<dbReference type="PANTHER" id="PTHR32347">
    <property type="entry name" value="EFFLUX SYSTEM COMPONENT YKNX-RELATED"/>
    <property type="match status" value="1"/>
</dbReference>
<proteinExistence type="predicted"/>
<dbReference type="Gene3D" id="2.40.50.100">
    <property type="match status" value="1"/>
</dbReference>
<name>A0AA37WHZ1_9ALTE</name>
<dbReference type="InterPro" id="IPR011053">
    <property type="entry name" value="Single_hybrid_motif"/>
</dbReference>
<organism evidence="4 5">
    <name type="scientific">Agaribacter marinus</name>
    <dbReference type="NCBI Taxonomy" id="1431249"/>
    <lineage>
        <taxon>Bacteria</taxon>
        <taxon>Pseudomonadati</taxon>
        <taxon>Pseudomonadota</taxon>
        <taxon>Gammaproteobacteria</taxon>
        <taxon>Alteromonadales</taxon>
        <taxon>Alteromonadaceae</taxon>
        <taxon>Agaribacter</taxon>
    </lineage>
</organism>
<dbReference type="Gene3D" id="1.10.287.470">
    <property type="entry name" value="Helix hairpin bin"/>
    <property type="match status" value="1"/>
</dbReference>
<protein>
    <submittedName>
        <fullName evidence="4">RND transporter MFP subunit</fullName>
    </submittedName>
</protein>
<dbReference type="Proteomes" id="UP001156601">
    <property type="component" value="Unassembled WGS sequence"/>
</dbReference>
<evidence type="ECO:0000256" key="2">
    <source>
        <dbReference type="ARBA" id="ARBA00023054"/>
    </source>
</evidence>
<comment type="caution">
    <text evidence="4">The sequence shown here is derived from an EMBL/GenBank/DDBJ whole genome shotgun (WGS) entry which is preliminary data.</text>
</comment>
<dbReference type="PANTHER" id="PTHR32347:SF14">
    <property type="entry name" value="EFFLUX SYSTEM COMPONENT YKNX-RELATED"/>
    <property type="match status" value="1"/>
</dbReference>